<proteinExistence type="predicted"/>
<feature type="compositionally biased region" description="Basic and acidic residues" evidence="1">
    <location>
        <begin position="1"/>
        <end position="16"/>
    </location>
</feature>
<evidence type="ECO:0000313" key="2">
    <source>
        <dbReference type="EMBL" id="MFC6703816.1"/>
    </source>
</evidence>
<gene>
    <name evidence="2" type="ORF">ACFQDH_00635</name>
</gene>
<sequence>MQRKAVSRDRLPDARRSSATALPSADGIDTAAIVRALPDDVSGADLREVVRRTVLSAGPDCGTADFVAAVASGRWRAAPVIGSYL</sequence>
<feature type="region of interest" description="Disordered" evidence="1">
    <location>
        <begin position="1"/>
        <end position="22"/>
    </location>
</feature>
<reference evidence="3" key="1">
    <citation type="journal article" date="2019" name="Int. J. Syst. Evol. Microbiol.">
        <title>The Global Catalogue of Microorganisms (GCM) 10K type strain sequencing project: providing services to taxonomists for standard genome sequencing and annotation.</title>
        <authorList>
            <consortium name="The Broad Institute Genomics Platform"/>
            <consortium name="The Broad Institute Genome Sequencing Center for Infectious Disease"/>
            <person name="Wu L."/>
            <person name="Ma J."/>
        </authorList>
    </citation>
    <scope>NUCLEOTIDE SEQUENCE [LARGE SCALE GENOMIC DNA]</scope>
    <source>
        <strain evidence="3">CCUG 58127</strain>
    </source>
</reference>
<comment type="caution">
    <text evidence="2">The sequence shown here is derived from an EMBL/GenBank/DDBJ whole genome shotgun (WGS) entry which is preliminary data.</text>
</comment>
<keyword evidence="3" id="KW-1185">Reference proteome</keyword>
<dbReference type="RefSeq" id="WP_382397506.1">
    <property type="nucleotide sequence ID" value="NZ_JBHSWH010000001.1"/>
</dbReference>
<evidence type="ECO:0000313" key="3">
    <source>
        <dbReference type="Proteomes" id="UP001596298"/>
    </source>
</evidence>
<dbReference type="EMBL" id="JBHSWH010000001">
    <property type="protein sequence ID" value="MFC6703816.1"/>
    <property type="molecule type" value="Genomic_DNA"/>
</dbReference>
<protein>
    <submittedName>
        <fullName evidence="2">Uncharacterized protein</fullName>
    </submittedName>
</protein>
<dbReference type="Proteomes" id="UP001596298">
    <property type="component" value="Unassembled WGS sequence"/>
</dbReference>
<name>A0ABW2AAP9_9MICO</name>
<organism evidence="2 3">
    <name type="scientific">Flexivirga alba</name>
    <dbReference type="NCBI Taxonomy" id="702742"/>
    <lineage>
        <taxon>Bacteria</taxon>
        <taxon>Bacillati</taxon>
        <taxon>Actinomycetota</taxon>
        <taxon>Actinomycetes</taxon>
        <taxon>Micrococcales</taxon>
        <taxon>Dermacoccaceae</taxon>
        <taxon>Flexivirga</taxon>
    </lineage>
</organism>
<accession>A0ABW2AAP9</accession>
<evidence type="ECO:0000256" key="1">
    <source>
        <dbReference type="SAM" id="MobiDB-lite"/>
    </source>
</evidence>